<dbReference type="AlphaFoldDB" id="A0A5R9F1M3"/>
<dbReference type="Proteomes" id="UP000308230">
    <property type="component" value="Unassembled WGS sequence"/>
</dbReference>
<keyword evidence="3" id="KW-1185">Reference proteome</keyword>
<evidence type="ECO:0000313" key="2">
    <source>
        <dbReference type="EMBL" id="TLS35348.1"/>
    </source>
</evidence>
<evidence type="ECO:0000256" key="1">
    <source>
        <dbReference type="SAM" id="MobiDB-lite"/>
    </source>
</evidence>
<organism evidence="2 3">
    <name type="scientific">Exobacillus caeni</name>
    <dbReference type="NCBI Taxonomy" id="2574798"/>
    <lineage>
        <taxon>Bacteria</taxon>
        <taxon>Bacillati</taxon>
        <taxon>Bacillota</taxon>
        <taxon>Bacilli</taxon>
        <taxon>Bacillales</taxon>
        <taxon>Guptibacillaceae</taxon>
        <taxon>Exobacillus</taxon>
    </lineage>
</organism>
<proteinExistence type="predicted"/>
<gene>
    <name evidence="2" type="ORF">FCL54_20900</name>
</gene>
<accession>A0A5R9F1M3</accession>
<name>A0A5R9F1M3_9BACL</name>
<evidence type="ECO:0000313" key="3">
    <source>
        <dbReference type="Proteomes" id="UP000308230"/>
    </source>
</evidence>
<comment type="caution">
    <text evidence="2">The sequence shown here is derived from an EMBL/GenBank/DDBJ whole genome shotgun (WGS) entry which is preliminary data.</text>
</comment>
<dbReference type="EMBL" id="SWLG01000023">
    <property type="protein sequence ID" value="TLS35348.1"/>
    <property type="molecule type" value="Genomic_DNA"/>
</dbReference>
<reference evidence="2 3" key="1">
    <citation type="submission" date="2019-04" db="EMBL/GenBank/DDBJ databases">
        <title>Bacillus caeni sp. nov., a bacterium isolated from mangrove sediment.</title>
        <authorList>
            <person name="Huang H."/>
            <person name="Mo K."/>
            <person name="Hu Y."/>
        </authorList>
    </citation>
    <scope>NUCLEOTIDE SEQUENCE [LARGE SCALE GENOMIC DNA]</scope>
    <source>
        <strain evidence="2 3">HB172195</strain>
    </source>
</reference>
<dbReference type="RefSeq" id="WP_138129122.1">
    <property type="nucleotide sequence ID" value="NZ_SWLG01000023.1"/>
</dbReference>
<feature type="region of interest" description="Disordered" evidence="1">
    <location>
        <begin position="53"/>
        <end position="75"/>
    </location>
</feature>
<sequence length="75" mass="8542">MNKKIGDLRKSQQESFCCTVLDAEQRAYQGTLYGNQDLAEQQCKDISQRINPEHERGDRMEFGPGSCGGFDLRDK</sequence>
<protein>
    <submittedName>
        <fullName evidence="2">Uncharacterized protein</fullName>
    </submittedName>
</protein>